<evidence type="ECO:0000256" key="1">
    <source>
        <dbReference type="ARBA" id="ARBA00004245"/>
    </source>
</evidence>
<dbReference type="GO" id="GO:0000132">
    <property type="term" value="P:establishment of mitotic spindle orientation"/>
    <property type="evidence" value="ECO:0007669"/>
    <property type="project" value="TreeGrafter"/>
</dbReference>
<feature type="compositionally biased region" description="Low complexity" evidence="8">
    <location>
        <begin position="264"/>
        <end position="281"/>
    </location>
</feature>
<dbReference type="VEuPathDB" id="FungiDB:AMAG_00483"/>
<feature type="compositionally biased region" description="Low complexity" evidence="8">
    <location>
        <begin position="330"/>
        <end position="358"/>
    </location>
</feature>
<evidence type="ECO:0000313" key="11">
    <source>
        <dbReference type="Proteomes" id="UP000054350"/>
    </source>
</evidence>
<keyword evidence="3" id="KW-0963">Cytoplasm</keyword>
<protein>
    <recommendedName>
        <fullName evidence="9">NUDE domain-containing protein</fullName>
    </recommendedName>
</protein>
<dbReference type="GO" id="GO:0047496">
    <property type="term" value="P:vesicle transport along microtubule"/>
    <property type="evidence" value="ECO:0007669"/>
    <property type="project" value="TreeGrafter"/>
</dbReference>
<evidence type="ECO:0000313" key="10">
    <source>
        <dbReference type="EMBL" id="KNE54512.1"/>
    </source>
</evidence>
<organism evidence="10 11">
    <name type="scientific">Allomyces macrogynus (strain ATCC 38327)</name>
    <name type="common">Allomyces javanicus var. macrogynus</name>
    <dbReference type="NCBI Taxonomy" id="578462"/>
    <lineage>
        <taxon>Eukaryota</taxon>
        <taxon>Fungi</taxon>
        <taxon>Fungi incertae sedis</taxon>
        <taxon>Blastocladiomycota</taxon>
        <taxon>Blastocladiomycetes</taxon>
        <taxon>Blastocladiales</taxon>
        <taxon>Blastocladiaceae</taxon>
        <taxon>Allomyces</taxon>
    </lineage>
</organism>
<dbReference type="PANTHER" id="PTHR10921">
    <property type="entry name" value="NUCLEAR DISTRIBUTION PROTEIN NUDE HOMOLOG 1"/>
    <property type="match status" value="1"/>
</dbReference>
<feature type="region of interest" description="Disordered" evidence="8">
    <location>
        <begin position="185"/>
        <end position="250"/>
    </location>
</feature>
<dbReference type="Gene3D" id="6.10.250.1080">
    <property type="match status" value="1"/>
</dbReference>
<dbReference type="InterPro" id="IPR006964">
    <property type="entry name" value="NUDE_dom"/>
</dbReference>
<feature type="compositionally biased region" description="Low complexity" evidence="8">
    <location>
        <begin position="185"/>
        <end position="197"/>
    </location>
</feature>
<evidence type="ECO:0000256" key="3">
    <source>
        <dbReference type="ARBA" id="ARBA00022490"/>
    </source>
</evidence>
<dbReference type="GO" id="GO:0007020">
    <property type="term" value="P:microtubule nucleation"/>
    <property type="evidence" value="ECO:0007669"/>
    <property type="project" value="TreeGrafter"/>
</dbReference>
<feature type="region of interest" description="Disordered" evidence="8">
    <location>
        <begin position="264"/>
        <end position="287"/>
    </location>
</feature>
<evidence type="ECO:0000256" key="2">
    <source>
        <dbReference type="ARBA" id="ARBA00007429"/>
    </source>
</evidence>
<evidence type="ECO:0000256" key="8">
    <source>
        <dbReference type="SAM" id="MobiDB-lite"/>
    </source>
</evidence>
<dbReference type="GO" id="GO:0051642">
    <property type="term" value="P:centrosome localization"/>
    <property type="evidence" value="ECO:0007669"/>
    <property type="project" value="TreeGrafter"/>
</dbReference>
<proteinExistence type="inferred from homology"/>
<feature type="coiled-coil region" evidence="7">
    <location>
        <begin position="109"/>
        <end position="143"/>
    </location>
</feature>
<dbReference type="OMA" id="CREYINE"/>
<dbReference type="STRING" id="578462.A0A0L0RVU0"/>
<evidence type="ECO:0000256" key="5">
    <source>
        <dbReference type="ARBA" id="ARBA00023054"/>
    </source>
</evidence>
<dbReference type="OrthoDB" id="5877028at2759"/>
<evidence type="ECO:0000256" key="4">
    <source>
        <dbReference type="ARBA" id="ARBA00022701"/>
    </source>
</evidence>
<feature type="compositionally biased region" description="Polar residues" evidence="8">
    <location>
        <begin position="217"/>
        <end position="230"/>
    </location>
</feature>
<sequence length="376" mass="40724">MADPAAADPLAALQAQVADLTARLAAKETELEEFQADSRDYEEELEREVARFTTQNTEITKKYARAQHDLEALQARFQDGLREAGSMLEVVQAELAVSREEAQIYRARVTELEYENDLLTRRKRELEAALQDLEMRYHRVLETQVALETELEDKLHLDVDAQRLRDQLRDLQHDLEIRAIVSTRATASAPSTAPRPAGFAEDVPLPPFPVATPPSPTSQTDAPSPVSGSPPTRPRDEPRPLPAPAHSVPPLARTNSWRLASLAGAPDASAAPPSTAVPPMSNGITTARPPVAEMKAGEMNALVQQMMARVKGLESRLATCRTMLNPLLKSPSPASSSGSSLPGSGFGSRRGSHASLASPRPPRPPSAPQPPLPPRS</sequence>
<feature type="coiled-coil region" evidence="7">
    <location>
        <begin position="10"/>
        <end position="83"/>
    </location>
</feature>
<accession>A0A0L0RVU0</accession>
<keyword evidence="5 7" id="KW-0175">Coiled coil</keyword>
<feature type="compositionally biased region" description="Pro residues" evidence="8">
    <location>
        <begin position="359"/>
        <end position="376"/>
    </location>
</feature>
<dbReference type="GO" id="GO:0008017">
    <property type="term" value="F:microtubule binding"/>
    <property type="evidence" value="ECO:0007669"/>
    <property type="project" value="InterPro"/>
</dbReference>
<comment type="subcellular location">
    <subcellularLocation>
        <location evidence="1">Cytoplasm</location>
        <location evidence="1">Cytoskeleton</location>
    </subcellularLocation>
</comment>
<evidence type="ECO:0000256" key="7">
    <source>
        <dbReference type="SAM" id="Coils"/>
    </source>
</evidence>
<dbReference type="InterPro" id="IPR033494">
    <property type="entry name" value="NUDE"/>
</dbReference>
<dbReference type="EMBL" id="GG745328">
    <property type="protein sequence ID" value="KNE54512.1"/>
    <property type="molecule type" value="Genomic_DNA"/>
</dbReference>
<gene>
    <name evidence="10" type="ORF">AMAG_00483</name>
</gene>
<dbReference type="Proteomes" id="UP000054350">
    <property type="component" value="Unassembled WGS sequence"/>
</dbReference>
<reference evidence="11" key="2">
    <citation type="submission" date="2009-11" db="EMBL/GenBank/DDBJ databases">
        <title>The Genome Sequence of Allomyces macrogynus strain ATCC 38327.</title>
        <authorList>
            <consortium name="The Broad Institute Genome Sequencing Platform"/>
            <person name="Russ C."/>
            <person name="Cuomo C."/>
            <person name="Shea T."/>
            <person name="Young S.K."/>
            <person name="Zeng Q."/>
            <person name="Koehrsen M."/>
            <person name="Haas B."/>
            <person name="Borodovsky M."/>
            <person name="Guigo R."/>
            <person name="Alvarado L."/>
            <person name="Berlin A."/>
            <person name="Borenstein D."/>
            <person name="Chen Z."/>
            <person name="Engels R."/>
            <person name="Freedman E."/>
            <person name="Gellesch M."/>
            <person name="Goldberg J."/>
            <person name="Griggs A."/>
            <person name="Gujja S."/>
            <person name="Heiman D."/>
            <person name="Hepburn T."/>
            <person name="Howarth C."/>
            <person name="Jen D."/>
            <person name="Larson L."/>
            <person name="Lewis B."/>
            <person name="Mehta T."/>
            <person name="Park D."/>
            <person name="Pearson M."/>
            <person name="Roberts A."/>
            <person name="Saif S."/>
            <person name="Shenoy N."/>
            <person name="Sisk P."/>
            <person name="Stolte C."/>
            <person name="Sykes S."/>
            <person name="Walk T."/>
            <person name="White J."/>
            <person name="Yandava C."/>
            <person name="Burger G."/>
            <person name="Gray M.W."/>
            <person name="Holland P.W.H."/>
            <person name="King N."/>
            <person name="Lang F.B.F."/>
            <person name="Roger A.J."/>
            <person name="Ruiz-Trillo I."/>
            <person name="Lander E."/>
            <person name="Nusbaum C."/>
        </authorList>
    </citation>
    <scope>NUCLEOTIDE SEQUENCE [LARGE SCALE GENOMIC DNA]</scope>
    <source>
        <strain evidence="11">ATCC 38327</strain>
    </source>
</reference>
<dbReference type="GO" id="GO:0000776">
    <property type="term" value="C:kinetochore"/>
    <property type="evidence" value="ECO:0007669"/>
    <property type="project" value="TreeGrafter"/>
</dbReference>
<dbReference type="PANTHER" id="PTHR10921:SF1">
    <property type="entry name" value="NUCLEAR DISTRIBUTION PROTEIN NUDE HOMOLOG"/>
    <property type="match status" value="1"/>
</dbReference>
<evidence type="ECO:0000259" key="9">
    <source>
        <dbReference type="Pfam" id="PF04880"/>
    </source>
</evidence>
<reference evidence="10 11" key="1">
    <citation type="submission" date="2009-11" db="EMBL/GenBank/DDBJ databases">
        <title>Annotation of Allomyces macrogynus ATCC 38327.</title>
        <authorList>
            <consortium name="The Broad Institute Genome Sequencing Platform"/>
            <person name="Russ C."/>
            <person name="Cuomo C."/>
            <person name="Burger G."/>
            <person name="Gray M.W."/>
            <person name="Holland P.W.H."/>
            <person name="King N."/>
            <person name="Lang F.B.F."/>
            <person name="Roger A.J."/>
            <person name="Ruiz-Trillo I."/>
            <person name="Young S.K."/>
            <person name="Zeng Q."/>
            <person name="Gargeya S."/>
            <person name="Fitzgerald M."/>
            <person name="Haas B."/>
            <person name="Abouelleil A."/>
            <person name="Alvarado L."/>
            <person name="Arachchi H.M."/>
            <person name="Berlin A."/>
            <person name="Chapman S.B."/>
            <person name="Gearin G."/>
            <person name="Goldberg J."/>
            <person name="Griggs A."/>
            <person name="Gujja S."/>
            <person name="Hansen M."/>
            <person name="Heiman D."/>
            <person name="Howarth C."/>
            <person name="Larimer J."/>
            <person name="Lui A."/>
            <person name="MacDonald P.J.P."/>
            <person name="McCowen C."/>
            <person name="Montmayeur A."/>
            <person name="Murphy C."/>
            <person name="Neiman D."/>
            <person name="Pearson M."/>
            <person name="Priest M."/>
            <person name="Roberts A."/>
            <person name="Saif S."/>
            <person name="Shea T."/>
            <person name="Sisk P."/>
            <person name="Stolte C."/>
            <person name="Sykes S."/>
            <person name="Wortman J."/>
            <person name="Nusbaum C."/>
            <person name="Birren B."/>
        </authorList>
    </citation>
    <scope>NUCLEOTIDE SEQUENCE [LARGE SCALE GENOMIC DNA]</scope>
    <source>
        <strain evidence="10 11">ATCC 38327</strain>
    </source>
</reference>
<evidence type="ECO:0000256" key="6">
    <source>
        <dbReference type="ARBA" id="ARBA00023212"/>
    </source>
</evidence>
<dbReference type="Pfam" id="PF04880">
    <property type="entry name" value="NUDE_C"/>
    <property type="match status" value="1"/>
</dbReference>
<feature type="domain" description="NUDE" evidence="9">
    <location>
        <begin position="130"/>
        <end position="233"/>
    </location>
</feature>
<name>A0A0L0RVU0_ALLM3</name>
<dbReference type="eggNOG" id="KOG1853">
    <property type="taxonomic scope" value="Eukaryota"/>
</dbReference>
<keyword evidence="11" id="KW-1185">Reference proteome</keyword>
<keyword evidence="4" id="KW-0493">Microtubule</keyword>
<feature type="region of interest" description="Disordered" evidence="8">
    <location>
        <begin position="326"/>
        <end position="376"/>
    </location>
</feature>
<keyword evidence="6" id="KW-0206">Cytoskeleton</keyword>
<dbReference type="GO" id="GO:0005871">
    <property type="term" value="C:kinesin complex"/>
    <property type="evidence" value="ECO:0007669"/>
    <property type="project" value="TreeGrafter"/>
</dbReference>
<dbReference type="AlphaFoldDB" id="A0A0L0RVU0"/>
<dbReference type="GO" id="GO:0007059">
    <property type="term" value="P:chromosome segregation"/>
    <property type="evidence" value="ECO:0007669"/>
    <property type="project" value="TreeGrafter"/>
</dbReference>
<feature type="compositionally biased region" description="Pro residues" evidence="8">
    <location>
        <begin position="204"/>
        <end position="216"/>
    </location>
</feature>
<comment type="similarity">
    <text evidence="2">Belongs to the nudE family.</text>
</comment>